<accession>Q11K72</accession>
<dbReference type="KEGG" id="mes:Meso_0803"/>
<dbReference type="EMBL" id="CP000390">
    <property type="protein sequence ID" value="ABG62203.1"/>
    <property type="molecule type" value="Genomic_DNA"/>
</dbReference>
<dbReference type="GO" id="GO:0044281">
    <property type="term" value="P:small molecule metabolic process"/>
    <property type="evidence" value="ECO:0007669"/>
    <property type="project" value="UniProtKB-ARBA"/>
</dbReference>
<dbReference type="Pfam" id="PF02775">
    <property type="entry name" value="TPP_enzyme_C"/>
    <property type="match status" value="1"/>
</dbReference>
<dbReference type="InterPro" id="IPR000399">
    <property type="entry name" value="TPP-bd_CS"/>
</dbReference>
<dbReference type="PANTHER" id="PTHR42818:SF1">
    <property type="entry name" value="SULFOPYRUVATE DECARBOXYLASE"/>
    <property type="match status" value="1"/>
</dbReference>
<dbReference type="GO" id="GO:0000287">
    <property type="term" value="F:magnesium ion binding"/>
    <property type="evidence" value="ECO:0007669"/>
    <property type="project" value="InterPro"/>
</dbReference>
<dbReference type="OrthoDB" id="6843902at2"/>
<evidence type="ECO:0000256" key="1">
    <source>
        <dbReference type="ARBA" id="ARBA00022793"/>
    </source>
</evidence>
<evidence type="ECO:0000256" key="2">
    <source>
        <dbReference type="ARBA" id="ARBA00023052"/>
    </source>
</evidence>
<dbReference type="InterPro" id="IPR051818">
    <property type="entry name" value="TPP_dependent_decarboxylase"/>
</dbReference>
<evidence type="ECO:0000256" key="3">
    <source>
        <dbReference type="ARBA" id="ARBA00023239"/>
    </source>
</evidence>
<dbReference type="HOGENOM" id="CLU_117492_0_0_5"/>
<dbReference type="eggNOG" id="COG0028">
    <property type="taxonomic scope" value="Bacteria"/>
</dbReference>
<evidence type="ECO:0000313" key="5">
    <source>
        <dbReference type="EMBL" id="ABG62203.1"/>
    </source>
</evidence>
<dbReference type="PROSITE" id="PS00187">
    <property type="entry name" value="TPP_ENZYMES"/>
    <property type="match status" value="1"/>
</dbReference>
<sequence>MMKRDQVLKILARHLDREIVIGAYSTAFDWIATRPGHPLNFTSVGAMGLASSHGLGFAIACPDRKVIVLDGDGSLLMNLGSLVTIAAAAPANLLHFVFENGTYEANGGHPIPGQGRVDFAGMARSAGYAAVYRFEDLGTFETGIKEVLQQPGPVFADLKVVPGADSPRDYAELYDPGKRDALRAELRRG</sequence>
<gene>
    <name evidence="5" type="ordered locus">Meso_0803</name>
</gene>
<feature type="domain" description="Thiamine pyrophosphate enzyme TPP-binding" evidence="4">
    <location>
        <begin position="30"/>
        <end position="157"/>
    </location>
</feature>
<organism evidence="5">
    <name type="scientific">Chelativorans sp. (strain BNC1)</name>
    <dbReference type="NCBI Taxonomy" id="266779"/>
    <lineage>
        <taxon>Bacteria</taxon>
        <taxon>Pseudomonadati</taxon>
        <taxon>Pseudomonadota</taxon>
        <taxon>Alphaproteobacteria</taxon>
        <taxon>Hyphomicrobiales</taxon>
        <taxon>Phyllobacteriaceae</taxon>
        <taxon>Chelativorans</taxon>
    </lineage>
</organism>
<dbReference type="InterPro" id="IPR011766">
    <property type="entry name" value="TPP_enzyme_TPP-bd"/>
</dbReference>
<proteinExistence type="predicted"/>
<name>Q11K72_CHESB</name>
<dbReference type="GO" id="GO:0016831">
    <property type="term" value="F:carboxy-lyase activity"/>
    <property type="evidence" value="ECO:0007669"/>
    <property type="project" value="UniProtKB-KW"/>
</dbReference>
<dbReference type="InterPro" id="IPR029061">
    <property type="entry name" value="THDP-binding"/>
</dbReference>
<dbReference type="Gene3D" id="3.40.50.970">
    <property type="match status" value="1"/>
</dbReference>
<dbReference type="STRING" id="266779.Meso_0803"/>
<dbReference type="AlphaFoldDB" id="Q11K72"/>
<reference evidence="5" key="1">
    <citation type="submission" date="2006-06" db="EMBL/GenBank/DDBJ databases">
        <title>Complete sequence of chromosome of Chelativorans sp. BNC1.</title>
        <authorList>
            <consortium name="US DOE Joint Genome Institute"/>
            <person name="Copeland A."/>
            <person name="Lucas S."/>
            <person name="Lapidus A."/>
            <person name="Barry K."/>
            <person name="Detter J.C."/>
            <person name="Glavina del Rio T."/>
            <person name="Hammon N."/>
            <person name="Israni S."/>
            <person name="Dalin E."/>
            <person name="Tice H."/>
            <person name="Pitluck S."/>
            <person name="Chertkov O."/>
            <person name="Brettin T."/>
            <person name="Bruce D."/>
            <person name="Han C."/>
            <person name="Tapia R."/>
            <person name="Gilna P."/>
            <person name="Schmutz J."/>
            <person name="Larimer F."/>
            <person name="Land M."/>
            <person name="Hauser L."/>
            <person name="Kyrpides N."/>
            <person name="Mikhailova N."/>
            <person name="Richardson P."/>
        </authorList>
    </citation>
    <scope>NUCLEOTIDE SEQUENCE</scope>
    <source>
        <strain evidence="5">BNC1</strain>
    </source>
</reference>
<evidence type="ECO:0000259" key="4">
    <source>
        <dbReference type="Pfam" id="PF02775"/>
    </source>
</evidence>
<protein>
    <submittedName>
        <fullName evidence="5">Thiamine pyrophosphate enzyme-like TPP-binding protein</fullName>
    </submittedName>
</protein>
<keyword evidence="1" id="KW-0210">Decarboxylase</keyword>
<dbReference type="SUPFAM" id="SSF52518">
    <property type="entry name" value="Thiamin diphosphate-binding fold (THDP-binding)"/>
    <property type="match status" value="1"/>
</dbReference>
<dbReference type="PANTHER" id="PTHR42818">
    <property type="entry name" value="SULFOPYRUVATE DECARBOXYLASE SUBUNIT ALPHA"/>
    <property type="match status" value="1"/>
</dbReference>
<keyword evidence="2" id="KW-0786">Thiamine pyrophosphate</keyword>
<keyword evidence="3" id="KW-0456">Lyase</keyword>
<dbReference type="GO" id="GO:0030976">
    <property type="term" value="F:thiamine pyrophosphate binding"/>
    <property type="evidence" value="ECO:0007669"/>
    <property type="project" value="InterPro"/>
</dbReference>